<dbReference type="PANTHER" id="PTHR33156:SF73">
    <property type="entry name" value="PROTEIN NUCLEAR FUSION DEFECTIVE 6, CHLOROPLASTIC_MITOCHONDRIAL-LIKE"/>
    <property type="match status" value="1"/>
</dbReference>
<dbReference type="InterPro" id="IPR043459">
    <property type="entry name" value="NFD6/NOXY2-like"/>
</dbReference>
<organism evidence="2 3">
    <name type="scientific">Nyssa sinensis</name>
    <dbReference type="NCBI Taxonomy" id="561372"/>
    <lineage>
        <taxon>Eukaryota</taxon>
        <taxon>Viridiplantae</taxon>
        <taxon>Streptophyta</taxon>
        <taxon>Embryophyta</taxon>
        <taxon>Tracheophyta</taxon>
        <taxon>Spermatophyta</taxon>
        <taxon>Magnoliopsida</taxon>
        <taxon>eudicotyledons</taxon>
        <taxon>Gunneridae</taxon>
        <taxon>Pentapetalae</taxon>
        <taxon>asterids</taxon>
        <taxon>Cornales</taxon>
        <taxon>Nyssaceae</taxon>
        <taxon>Nyssa</taxon>
    </lineage>
</organism>
<dbReference type="EMBL" id="CM018040">
    <property type="protein sequence ID" value="KAA8534960.1"/>
    <property type="molecule type" value="Genomic_DNA"/>
</dbReference>
<evidence type="ECO:0000256" key="1">
    <source>
        <dbReference type="SAM" id="MobiDB-lite"/>
    </source>
</evidence>
<dbReference type="OrthoDB" id="669248at2759"/>
<feature type="region of interest" description="Disordered" evidence="1">
    <location>
        <begin position="28"/>
        <end position="52"/>
    </location>
</feature>
<evidence type="ECO:0008006" key="4">
    <source>
        <dbReference type="Google" id="ProtNLM"/>
    </source>
</evidence>
<reference evidence="2 3" key="1">
    <citation type="submission" date="2019-09" db="EMBL/GenBank/DDBJ databases">
        <title>A chromosome-level genome assembly of the Chinese tupelo Nyssa sinensis.</title>
        <authorList>
            <person name="Yang X."/>
            <person name="Kang M."/>
            <person name="Yang Y."/>
            <person name="Xiong H."/>
            <person name="Wang M."/>
            <person name="Zhang Z."/>
            <person name="Wang Z."/>
            <person name="Wu H."/>
            <person name="Ma T."/>
            <person name="Liu J."/>
            <person name="Xi Z."/>
        </authorList>
    </citation>
    <scope>NUCLEOTIDE SEQUENCE [LARGE SCALE GENOMIC DNA]</scope>
    <source>
        <strain evidence="2">J267</strain>
        <tissue evidence="2">Leaf</tissue>
    </source>
</reference>
<dbReference type="AlphaFoldDB" id="A0A5J5AXC8"/>
<name>A0A5J5AXC8_9ASTE</name>
<proteinExistence type="predicted"/>
<dbReference type="PANTHER" id="PTHR33156">
    <property type="entry name" value="OS02G0230000 PROTEIN"/>
    <property type="match status" value="1"/>
</dbReference>
<evidence type="ECO:0000313" key="3">
    <source>
        <dbReference type="Proteomes" id="UP000325577"/>
    </source>
</evidence>
<protein>
    <recommendedName>
        <fullName evidence="4">Protein NUCLEAR FUSION DEFECTIVE 6, chloroplastic/mitochondrial-like</fullName>
    </recommendedName>
</protein>
<evidence type="ECO:0000313" key="2">
    <source>
        <dbReference type="EMBL" id="KAA8534960.1"/>
    </source>
</evidence>
<sequence>MASSTVLSRISSRLQTLAVKLNKRSLSANVSPIKSSSPPQTSASASASARRISRMSRLPVELSSLESMMPLHSAIASARLKSSLSIESQSWGLIPQGISQPL</sequence>
<dbReference type="Proteomes" id="UP000325577">
    <property type="component" value="Linkage Group LG17"/>
</dbReference>
<accession>A0A5J5AXC8</accession>
<keyword evidence="3" id="KW-1185">Reference proteome</keyword>
<feature type="compositionally biased region" description="Low complexity" evidence="1">
    <location>
        <begin position="35"/>
        <end position="50"/>
    </location>
</feature>
<gene>
    <name evidence="2" type="ORF">F0562_029963</name>
</gene>